<dbReference type="RefSeq" id="WP_201091809.1">
    <property type="nucleotide sequence ID" value="NZ_CP067393.1"/>
</dbReference>
<dbReference type="AlphaFoldDB" id="A0A974NF27"/>
<accession>A0A974NF27</accession>
<organism evidence="2 3">
    <name type="scientific">Entomomonas asaccharolytica</name>
    <dbReference type="NCBI Taxonomy" id="2785331"/>
    <lineage>
        <taxon>Bacteria</taxon>
        <taxon>Pseudomonadati</taxon>
        <taxon>Pseudomonadota</taxon>
        <taxon>Gammaproteobacteria</taxon>
        <taxon>Pseudomonadales</taxon>
        <taxon>Pseudomonadaceae</taxon>
        <taxon>Entomomonas</taxon>
    </lineage>
</organism>
<keyword evidence="1" id="KW-1133">Transmembrane helix</keyword>
<evidence type="ECO:0000313" key="3">
    <source>
        <dbReference type="Proteomes" id="UP000595278"/>
    </source>
</evidence>
<feature type="transmembrane region" description="Helical" evidence="1">
    <location>
        <begin position="17"/>
        <end position="41"/>
    </location>
</feature>
<proteinExistence type="predicted"/>
<dbReference type="EMBL" id="CP067393">
    <property type="protein sequence ID" value="QQP85329.1"/>
    <property type="molecule type" value="Genomic_DNA"/>
</dbReference>
<keyword evidence="1" id="KW-0812">Transmembrane</keyword>
<dbReference type="KEGG" id="eaz:JHT90_13240"/>
<name>A0A974NF27_9GAMM</name>
<sequence length="86" mass="9276">MICAILGILLAVLFNNYWIAIIVGALLAVIGVVVSLIAHVINKKLNKIITKGGSLIAGTENYLKNQAIQHGKKLTPKRKNNSNKSL</sequence>
<keyword evidence="1" id="KW-0472">Membrane</keyword>
<keyword evidence="3" id="KW-1185">Reference proteome</keyword>
<evidence type="ECO:0000256" key="1">
    <source>
        <dbReference type="SAM" id="Phobius"/>
    </source>
</evidence>
<dbReference type="Proteomes" id="UP000595278">
    <property type="component" value="Chromosome"/>
</dbReference>
<protein>
    <submittedName>
        <fullName evidence="2">Uncharacterized protein</fullName>
    </submittedName>
</protein>
<evidence type="ECO:0000313" key="2">
    <source>
        <dbReference type="EMBL" id="QQP85329.1"/>
    </source>
</evidence>
<gene>
    <name evidence="2" type="ORF">JHT90_13240</name>
</gene>
<reference evidence="2 3" key="1">
    <citation type="submission" date="2021-01" db="EMBL/GenBank/DDBJ databases">
        <title>Entomomonas sp. F2A isolated from a house cricket (Acheta domesticus).</title>
        <authorList>
            <person name="Spergser J."/>
            <person name="Busse H.-J."/>
        </authorList>
    </citation>
    <scope>NUCLEOTIDE SEQUENCE [LARGE SCALE GENOMIC DNA]</scope>
    <source>
        <strain evidence="2 3">F2A</strain>
    </source>
</reference>